<feature type="domain" description="tRNA-guanine(15) transglycosylase-like" evidence="7">
    <location>
        <begin position="14"/>
        <end position="339"/>
    </location>
</feature>
<dbReference type="PANTHER" id="PTHR46499">
    <property type="entry name" value="QUEUINE TRNA-RIBOSYLTRANSFERASE"/>
    <property type="match status" value="1"/>
</dbReference>
<dbReference type="NCBIfam" id="TIGR00449">
    <property type="entry name" value="tgt_general"/>
    <property type="match status" value="1"/>
</dbReference>
<evidence type="ECO:0000256" key="1">
    <source>
        <dbReference type="ARBA" id="ARBA00022676"/>
    </source>
</evidence>
<dbReference type="InterPro" id="IPR050076">
    <property type="entry name" value="ArchSynthase1/Queuine_TRR"/>
</dbReference>
<dbReference type="InterPro" id="IPR002616">
    <property type="entry name" value="tRNA_ribo_trans-like"/>
</dbReference>
<dbReference type="EC" id="2.4.2.48" evidence="6"/>
<dbReference type="HAMAP" id="MF_01634">
    <property type="entry name" value="TgtA_arch"/>
    <property type="match status" value="1"/>
</dbReference>
<comment type="catalytic activity">
    <reaction evidence="6">
        <text>guanosine(15) in tRNA + 7-cyano-7-carbaguanine = 7-cyano-7-carbaguanosine(15) in tRNA + guanine</text>
        <dbReference type="Rhea" id="RHEA:43164"/>
        <dbReference type="Rhea" id="RHEA-COMP:10371"/>
        <dbReference type="Rhea" id="RHEA-COMP:10372"/>
        <dbReference type="ChEBI" id="CHEBI:16235"/>
        <dbReference type="ChEBI" id="CHEBI:45075"/>
        <dbReference type="ChEBI" id="CHEBI:74269"/>
        <dbReference type="ChEBI" id="CHEBI:82850"/>
        <dbReference type="EC" id="2.4.2.48"/>
    </reaction>
</comment>
<feature type="active site" description="Nucleophile" evidence="6">
    <location>
        <position position="90"/>
    </location>
</feature>
<comment type="function">
    <text evidence="6">Exchanges the guanine residue with 7-cyano-7-deazaguanine (preQ0) at position 15 in the dihydrouridine loop (D-loop) of archaeal tRNAs.</text>
</comment>
<dbReference type="InterPro" id="IPR036511">
    <property type="entry name" value="TGT-like_sf"/>
</dbReference>
<evidence type="ECO:0000313" key="9">
    <source>
        <dbReference type="Proteomes" id="UP000317158"/>
    </source>
</evidence>
<evidence type="ECO:0000256" key="2">
    <source>
        <dbReference type="ARBA" id="ARBA00022679"/>
    </source>
</evidence>
<dbReference type="NCBIfam" id="TIGR00432">
    <property type="entry name" value="arcsn_tRNA_tgt"/>
    <property type="match status" value="1"/>
</dbReference>
<dbReference type="GO" id="GO:0002099">
    <property type="term" value="P:tRNA wobble guanine modification"/>
    <property type="evidence" value="ECO:0007669"/>
    <property type="project" value="TreeGrafter"/>
</dbReference>
<protein>
    <recommendedName>
        <fullName evidence="6">tRNA-guanine(15) transglycosylase</fullName>
        <ecNumber evidence="6">2.4.2.48</ecNumber>
    </recommendedName>
    <alternativeName>
        <fullName evidence="6">7-cyano-7-deazaguanine tRNA-ribosyltransferase</fullName>
    </alternativeName>
    <alternativeName>
        <fullName evidence="6">Archaeal tRNA-guanine transglycosylase</fullName>
    </alternativeName>
</protein>
<dbReference type="Proteomes" id="UP000317158">
    <property type="component" value="Unassembled WGS sequence"/>
</dbReference>
<evidence type="ECO:0000256" key="5">
    <source>
        <dbReference type="ARBA" id="ARBA00022833"/>
    </source>
</evidence>
<evidence type="ECO:0000313" key="8">
    <source>
        <dbReference type="EMBL" id="RZN65004.1"/>
    </source>
</evidence>
<dbReference type="InterPro" id="IPR004804">
    <property type="entry name" value="TgtA"/>
</dbReference>
<name>A0A520KSZ7_METT2</name>
<evidence type="ECO:0000259" key="7">
    <source>
        <dbReference type="Pfam" id="PF01702"/>
    </source>
</evidence>
<evidence type="ECO:0000256" key="3">
    <source>
        <dbReference type="ARBA" id="ARBA00022694"/>
    </source>
</evidence>
<dbReference type="Pfam" id="PF01702">
    <property type="entry name" value="TGT"/>
    <property type="match status" value="1"/>
</dbReference>
<comment type="similarity">
    <text evidence="6">Belongs to the archaeosine tRNA-ribosyltransferase family.</text>
</comment>
<comment type="caution">
    <text evidence="8">The sequence shown here is derived from an EMBL/GenBank/DDBJ whole genome shotgun (WGS) entry which is preliminary data.</text>
</comment>
<reference evidence="8 9" key="1">
    <citation type="journal article" date="2019" name="Nat. Microbiol.">
        <title>Wide diversity of methane and short-chain alkane metabolisms in uncultured archaea.</title>
        <authorList>
            <person name="Borrel G."/>
            <person name="Adam P.S."/>
            <person name="McKay L.J."/>
            <person name="Chen L.X."/>
            <person name="Sierra-Garcia I.N."/>
            <person name="Sieber C.M."/>
            <person name="Letourneur Q."/>
            <person name="Ghozlane A."/>
            <person name="Andersen G.L."/>
            <person name="Li W.J."/>
            <person name="Hallam S.J."/>
            <person name="Muyzer G."/>
            <person name="de Oliveira V.M."/>
            <person name="Inskeep W.P."/>
            <person name="Banfield J.F."/>
            <person name="Gribaldo S."/>
        </authorList>
    </citation>
    <scope>NUCLEOTIDE SEQUENCE [LARGE SCALE GENOMIC DNA]</scope>
    <source>
        <strain evidence="8">NM1a</strain>
    </source>
</reference>
<keyword evidence="3 6" id="KW-0819">tRNA processing</keyword>
<dbReference type="EMBL" id="RXIF01000004">
    <property type="protein sequence ID" value="RZN65004.1"/>
    <property type="molecule type" value="Genomic_DNA"/>
</dbReference>
<dbReference type="Gene3D" id="3.20.20.105">
    <property type="entry name" value="Queuine tRNA-ribosyltransferase-like"/>
    <property type="match status" value="1"/>
</dbReference>
<dbReference type="SUPFAM" id="SSF51713">
    <property type="entry name" value="tRNA-guanine transglycosylase"/>
    <property type="match status" value="1"/>
</dbReference>
<evidence type="ECO:0000256" key="6">
    <source>
        <dbReference type="HAMAP-Rule" id="MF_01634"/>
    </source>
</evidence>
<keyword evidence="4 6" id="KW-0479">Metal-binding</keyword>
<feature type="binding site" evidence="6">
    <location>
        <position position="278"/>
    </location>
    <ligand>
        <name>Zn(2+)</name>
        <dbReference type="ChEBI" id="CHEBI:29105"/>
    </ligand>
</feature>
<dbReference type="SUPFAM" id="SSF88802">
    <property type="entry name" value="Pre-PUA domain"/>
    <property type="match status" value="1"/>
</dbReference>
<comment type="pathway">
    <text evidence="6">tRNA modification; archaeosine-tRNA biosynthesis.</text>
</comment>
<dbReference type="UniPathway" id="UPA00393"/>
<keyword evidence="5 6" id="KW-0862">Zinc</keyword>
<feature type="binding site" evidence="6">
    <location>
        <position position="283"/>
    </location>
    <ligand>
        <name>Zn(2+)</name>
        <dbReference type="ChEBI" id="CHEBI:29105"/>
    </ligand>
</feature>
<dbReference type="GO" id="GO:0016763">
    <property type="term" value="F:pentosyltransferase activity"/>
    <property type="evidence" value="ECO:0007669"/>
    <property type="project" value="UniProtKB-UniRule"/>
</dbReference>
<gene>
    <name evidence="6 8" type="primary">tgtA</name>
    <name evidence="8" type="ORF">EF806_02890</name>
</gene>
<keyword evidence="1 6" id="KW-0328">Glycosyltransferase</keyword>
<keyword evidence="2 6" id="KW-0808">Transferase</keyword>
<comment type="cofactor">
    <cofactor evidence="6">
        <name>Zn(2+)</name>
        <dbReference type="ChEBI" id="CHEBI:29105"/>
    </cofactor>
    <text evidence="6">Binds 1 zinc ion per subunit.</text>
</comment>
<evidence type="ECO:0000256" key="4">
    <source>
        <dbReference type="ARBA" id="ARBA00022723"/>
    </source>
</evidence>
<feature type="binding site" evidence="6">
    <location>
        <position position="195"/>
    </location>
    <ligand>
        <name>substrate</name>
    </ligand>
</feature>
<dbReference type="PANTHER" id="PTHR46499:SF1">
    <property type="entry name" value="QUEUINE TRNA-RIBOSYLTRANSFERASE"/>
    <property type="match status" value="1"/>
</dbReference>
<dbReference type="AlphaFoldDB" id="A0A520KSZ7"/>
<dbReference type="GO" id="GO:0005737">
    <property type="term" value="C:cytoplasm"/>
    <property type="evidence" value="ECO:0007669"/>
    <property type="project" value="TreeGrafter"/>
</dbReference>
<accession>A0A520KSZ7</accession>
<organism evidence="8 9">
    <name type="scientific">Methanoliparum thermophilum</name>
    <dbReference type="NCBI Taxonomy" id="2491083"/>
    <lineage>
        <taxon>Archaea</taxon>
        <taxon>Methanobacteriati</taxon>
        <taxon>Methanobacteriota</taxon>
        <taxon>Candidatus Methanoliparia</taxon>
        <taxon>Candidatus Methanoliparales</taxon>
        <taxon>Candidatus Methanoliparaceae</taxon>
        <taxon>Candidatus Methanoliparum</taxon>
    </lineage>
</organism>
<dbReference type="GO" id="GO:0008270">
    <property type="term" value="F:zinc ion binding"/>
    <property type="evidence" value="ECO:0007669"/>
    <property type="project" value="UniProtKB-UniRule"/>
</dbReference>
<feature type="binding site" evidence="6">
    <location>
        <position position="125"/>
    </location>
    <ligand>
        <name>substrate</name>
    </ligand>
</feature>
<proteinExistence type="inferred from homology"/>
<feature type="binding site" evidence="6">
    <location>
        <position position="280"/>
    </location>
    <ligand>
        <name>Zn(2+)</name>
        <dbReference type="ChEBI" id="CHEBI:29105"/>
    </ligand>
</feature>
<sequence>MDVKFEIIKKDVLGRVGHLKTKHGIIETPMILPVINPNNIVIPPEDMKNIGAEAIITNSYIIYSNQRLRDRAREEGLHRMLNFDRPIMTDSGSFQLSVYGDINVDNMEILQFQNEIGSDICVPLDIPTKPNERYDEAEKDVTITINRLREISNIKHIFKDNIIVAPIQGSTYRDLRRKNAIEASKLDFDLYAIGAIVPLLEEYRYDDIVDVVIASKLNIPLNKPVHLFGAGHPMGFAIFVLMGCDLFDSASYILYAMDKRYLTVNGTYKLSNLRYFQCNCPVCSKYTPEEVRGLENEDIVRLLAIHNLYESFTEIKRIKQSIMDGRLWELVQIRCASHPKLLNGLRRLVKYSNNLERYDVSSKSAFFYGGVESNRRTEVIRYRKKLRNMPIKTTPALITTIPSIEDIKDYKSVYYLKPPFGPYPLELSETYPLNFESPEILDKEMVRAALLNLIVFLNNDKNKGKDVTFEYDKRYRDPLIKKIKKMVDVRLINEI</sequence>